<comment type="caution">
    <text evidence="1">The sequence shown here is derived from an EMBL/GenBank/DDBJ whole genome shotgun (WGS) entry which is preliminary data.</text>
</comment>
<dbReference type="EMBL" id="RBAN01000003">
    <property type="protein sequence ID" value="RKN54283.1"/>
    <property type="molecule type" value="Genomic_DNA"/>
</dbReference>
<gene>
    <name evidence="1" type="ORF">D7193_19945</name>
</gene>
<accession>A0A3B0A187</accession>
<name>A0A3B0A187_9ACTN</name>
<dbReference type="AlphaFoldDB" id="A0A3B0A187"/>
<sequence length="109" mass="11792">MAEIVVEIHVPLVATPGLAARAYQFPWIEDIEDFLADLEGQGAVEVIDEGEEYGDVYVFAIGGAEEARLLAAASRVAMLDRVPRGAFAVVTDDETDDIGQGRRVDLEKS</sequence>
<dbReference type="RefSeq" id="WP_120781010.1">
    <property type="nucleotide sequence ID" value="NZ_JBHLUP010000001.1"/>
</dbReference>
<proteinExistence type="predicted"/>
<evidence type="ECO:0000313" key="1">
    <source>
        <dbReference type="EMBL" id="RKN54283.1"/>
    </source>
</evidence>
<keyword evidence="2" id="KW-1185">Reference proteome</keyword>
<evidence type="ECO:0000313" key="2">
    <source>
        <dbReference type="Proteomes" id="UP000279968"/>
    </source>
</evidence>
<organism evidence="1 2">
    <name type="scientific">Micromonospora costi</name>
    <dbReference type="NCBI Taxonomy" id="1530042"/>
    <lineage>
        <taxon>Bacteria</taxon>
        <taxon>Bacillati</taxon>
        <taxon>Actinomycetota</taxon>
        <taxon>Actinomycetes</taxon>
        <taxon>Micromonosporales</taxon>
        <taxon>Micromonosporaceae</taxon>
        <taxon>Micromonospora</taxon>
    </lineage>
</organism>
<reference evidence="1 2" key="1">
    <citation type="journal article" date="2015" name="Int. J. Syst. Evol. Microbiol.">
        <title>Micromonospora costi sp. nov., isolated from a leaf of Costus speciosus.</title>
        <authorList>
            <person name="Thawai C."/>
        </authorList>
    </citation>
    <scope>NUCLEOTIDE SEQUENCE [LARGE SCALE GENOMIC DNA]</scope>
    <source>
        <strain evidence="1 2">CS1-12</strain>
    </source>
</reference>
<dbReference type="Proteomes" id="UP000279968">
    <property type="component" value="Unassembled WGS sequence"/>
</dbReference>
<dbReference type="OrthoDB" id="3389824at2"/>
<protein>
    <submittedName>
        <fullName evidence="1">Uncharacterized protein</fullName>
    </submittedName>
</protein>